<evidence type="ECO:0000313" key="2">
    <source>
        <dbReference type="EMBL" id="WNM64138.1"/>
    </source>
</evidence>
<feature type="transmembrane region" description="Helical" evidence="1">
    <location>
        <begin position="64"/>
        <end position="90"/>
    </location>
</feature>
<sequence>MATITATTSLTHKVDIGQTITRMGIFLTRLGLVIVFLWIGAMKFTAYEAQAIQPLVANSPFMSWLYGLFSIQAFSNGLGVLEITIGLMIAAREISPLVSAIGSAFGAVLFLGTLSFMVSTPPVWEATLGGFPALSVAPGQFLLKDLALLGAAIWICGESLEAMKNRFA</sequence>
<dbReference type="PANTHER" id="PTHR40106:SF1">
    <property type="entry name" value="INNER MEMBRANE PROTEIN RCLC"/>
    <property type="match status" value="1"/>
</dbReference>
<evidence type="ECO:0000313" key="3">
    <source>
        <dbReference type="Proteomes" id="UP001302494"/>
    </source>
</evidence>
<name>A0AA96JY55_9BACT</name>
<keyword evidence="1" id="KW-1133">Transmembrane helix</keyword>
<dbReference type="Proteomes" id="UP001302494">
    <property type="component" value="Chromosome"/>
</dbReference>
<feature type="transmembrane region" description="Helical" evidence="1">
    <location>
        <begin position="138"/>
        <end position="157"/>
    </location>
</feature>
<dbReference type="PANTHER" id="PTHR40106">
    <property type="entry name" value="INNER MEMBRANE PROTEIN RCLC"/>
    <property type="match status" value="1"/>
</dbReference>
<proteinExistence type="predicted"/>
<reference evidence="2 3" key="1">
    <citation type="submission" date="2023-01" db="EMBL/GenBank/DDBJ databases">
        <title>Cultivation and genomic characterization of new, ubiquitous marine nitrite-oxidizing bacteria from the Nitrospirales.</title>
        <authorList>
            <person name="Mueller A.J."/>
            <person name="Daebeler A."/>
            <person name="Herbold C.W."/>
            <person name="Kirkegaard R.H."/>
            <person name="Daims H."/>
        </authorList>
    </citation>
    <scope>NUCLEOTIDE SEQUENCE [LARGE SCALE GENOMIC DNA]</scope>
    <source>
        <strain evidence="2 3">DK</strain>
    </source>
</reference>
<dbReference type="Pfam" id="PF04224">
    <property type="entry name" value="DUF417"/>
    <property type="match status" value="1"/>
</dbReference>
<dbReference type="AlphaFoldDB" id="A0AA96JY55"/>
<protein>
    <submittedName>
        <fullName evidence="2">DUF417 family protein</fullName>
    </submittedName>
</protein>
<dbReference type="KEGG" id="nneo:PQG83_10390"/>
<keyword evidence="1" id="KW-0812">Transmembrane</keyword>
<feature type="transmembrane region" description="Helical" evidence="1">
    <location>
        <begin position="97"/>
        <end position="118"/>
    </location>
</feature>
<evidence type="ECO:0000256" key="1">
    <source>
        <dbReference type="SAM" id="Phobius"/>
    </source>
</evidence>
<dbReference type="GO" id="GO:1901530">
    <property type="term" value="P:response to hypochlorite"/>
    <property type="evidence" value="ECO:0007669"/>
    <property type="project" value="TreeGrafter"/>
</dbReference>
<dbReference type="EMBL" id="CP116968">
    <property type="protein sequence ID" value="WNM64138.1"/>
    <property type="molecule type" value="Genomic_DNA"/>
</dbReference>
<dbReference type="GO" id="GO:0005886">
    <property type="term" value="C:plasma membrane"/>
    <property type="evidence" value="ECO:0007669"/>
    <property type="project" value="TreeGrafter"/>
</dbReference>
<dbReference type="InterPro" id="IPR016865">
    <property type="entry name" value="RclC"/>
</dbReference>
<dbReference type="InterPro" id="IPR007339">
    <property type="entry name" value="RclC-like"/>
</dbReference>
<feature type="transmembrane region" description="Helical" evidence="1">
    <location>
        <begin position="26"/>
        <end position="44"/>
    </location>
</feature>
<gene>
    <name evidence="2" type="ORF">PQG83_10390</name>
</gene>
<organism evidence="2 3">
    <name type="scientific">Candidatus Nitrospira neomarina</name>
    <dbReference type="NCBI Taxonomy" id="3020899"/>
    <lineage>
        <taxon>Bacteria</taxon>
        <taxon>Pseudomonadati</taxon>
        <taxon>Nitrospirota</taxon>
        <taxon>Nitrospiria</taxon>
        <taxon>Nitrospirales</taxon>
        <taxon>Nitrospiraceae</taxon>
        <taxon>Nitrospira</taxon>
    </lineage>
</organism>
<dbReference type="PIRSF" id="PIRSF028065">
    <property type="entry name" value="UCP028065"/>
    <property type="match status" value="1"/>
</dbReference>
<dbReference type="RefSeq" id="WP_312749101.1">
    <property type="nucleotide sequence ID" value="NZ_CP116968.1"/>
</dbReference>
<keyword evidence="3" id="KW-1185">Reference proteome</keyword>
<accession>A0AA96JY55</accession>
<keyword evidence="1" id="KW-0472">Membrane</keyword>